<dbReference type="STRING" id="1230905.A0A1G4K4X3"/>
<dbReference type="Proteomes" id="UP000191024">
    <property type="component" value="Chromosome F"/>
</dbReference>
<accession>A0A1G4K4X3</accession>
<dbReference type="NCBIfam" id="NF001985">
    <property type="entry name" value="PRK00777.1"/>
    <property type="match status" value="1"/>
</dbReference>
<dbReference type="CDD" id="cd02164">
    <property type="entry name" value="PPAT_CoAS"/>
    <property type="match status" value="1"/>
</dbReference>
<feature type="domain" description="Cytidyltransferase-like" evidence="1">
    <location>
        <begin position="147"/>
        <end position="289"/>
    </location>
</feature>
<evidence type="ECO:0000313" key="2">
    <source>
        <dbReference type="EMBL" id="SCU98842.1"/>
    </source>
</evidence>
<dbReference type="OrthoDB" id="330671at2759"/>
<dbReference type="PANTHER" id="PTHR10695">
    <property type="entry name" value="DEPHOSPHO-COA KINASE-RELATED"/>
    <property type="match status" value="1"/>
</dbReference>
<reference evidence="3" key="1">
    <citation type="submission" date="2016-03" db="EMBL/GenBank/DDBJ databases">
        <authorList>
            <person name="Devillers H."/>
        </authorList>
    </citation>
    <scope>NUCLEOTIDE SEQUENCE [LARGE SCALE GENOMIC DNA]</scope>
</reference>
<dbReference type="AlphaFoldDB" id="A0A1G4K4X3"/>
<dbReference type="EMBL" id="LT598467">
    <property type="protein sequence ID" value="SCU98842.1"/>
    <property type="molecule type" value="Genomic_DNA"/>
</dbReference>
<dbReference type="GO" id="GO:0015937">
    <property type="term" value="P:coenzyme A biosynthetic process"/>
    <property type="evidence" value="ECO:0007669"/>
    <property type="project" value="TreeGrafter"/>
</dbReference>
<proteinExistence type="predicted"/>
<protein>
    <submittedName>
        <fullName evidence="2">LAMI_0F16446g1_1</fullName>
    </submittedName>
</protein>
<dbReference type="GO" id="GO:0004140">
    <property type="term" value="F:dephospho-CoA kinase activity"/>
    <property type="evidence" value="ECO:0007669"/>
    <property type="project" value="TreeGrafter"/>
</dbReference>
<dbReference type="Pfam" id="PF01467">
    <property type="entry name" value="CTP_transf_like"/>
    <property type="match status" value="1"/>
</dbReference>
<keyword evidence="3" id="KW-1185">Reference proteome</keyword>
<organism evidence="2 3">
    <name type="scientific">Lachancea mirantina</name>
    <dbReference type="NCBI Taxonomy" id="1230905"/>
    <lineage>
        <taxon>Eukaryota</taxon>
        <taxon>Fungi</taxon>
        <taxon>Dikarya</taxon>
        <taxon>Ascomycota</taxon>
        <taxon>Saccharomycotina</taxon>
        <taxon>Saccharomycetes</taxon>
        <taxon>Saccharomycetales</taxon>
        <taxon>Saccharomycetaceae</taxon>
        <taxon>Lachancea</taxon>
    </lineage>
</organism>
<dbReference type="SUPFAM" id="SSF52374">
    <property type="entry name" value="Nucleotidylyl transferase"/>
    <property type="match status" value="1"/>
</dbReference>
<sequence length="299" mass="33549">MSSVGVLVNSGHLRVIDNDFKQLFLNNAVKGSKSVISSVDIIIVDTMDSSEELDEALGQLYSDSRDFLLNQSEFDVPINVYFNRDISFIRSFVWDSLFLPKECDELYSIHCSSDTPINLYSTAKTTPPLSTNKQRTSDENLYQVSALGGTFDHLHDGHKILLSIAAFITSERLIVGVADQELLENKKYKEQLQSFKVRCECARNFLNSIKPNLKVEFSAIRDVCGPTGTVPEIECLVVSRETVSGAGIVNKARKEKGLRELAVHAVNILGGTKEDNWKEKLSSTELRRRSAERQMICRH</sequence>
<dbReference type="Gene3D" id="3.40.50.620">
    <property type="entry name" value="HUPs"/>
    <property type="match status" value="1"/>
</dbReference>
<name>A0A1G4K4X3_9SACH</name>
<dbReference type="InterPro" id="IPR004821">
    <property type="entry name" value="Cyt_trans-like"/>
</dbReference>
<gene>
    <name evidence="2" type="ORF">LAMI_0F16446G</name>
</gene>
<evidence type="ECO:0000313" key="3">
    <source>
        <dbReference type="Proteomes" id="UP000191024"/>
    </source>
</evidence>
<dbReference type="InterPro" id="IPR014729">
    <property type="entry name" value="Rossmann-like_a/b/a_fold"/>
</dbReference>
<dbReference type="FunFam" id="3.40.50.620:FF:000089">
    <property type="entry name" value="Bifunctional coenzyme A synthase"/>
    <property type="match status" value="1"/>
</dbReference>
<evidence type="ECO:0000259" key="1">
    <source>
        <dbReference type="Pfam" id="PF01467"/>
    </source>
</evidence>
<dbReference type="PANTHER" id="PTHR10695:SF46">
    <property type="entry name" value="BIFUNCTIONAL COENZYME A SYNTHASE-RELATED"/>
    <property type="match status" value="1"/>
</dbReference>